<protein>
    <recommendedName>
        <fullName evidence="8">AlgX/AlgJ SGNH hydrolase-like domain-containing protein</fullName>
    </recommendedName>
</protein>
<proteinExistence type="predicted"/>
<comment type="pathway">
    <text evidence="2">Glycan biosynthesis; alginate biosynthesis.</text>
</comment>
<keyword evidence="6" id="KW-0016">Alginate biosynthesis</keyword>
<comment type="subcellular location">
    <subcellularLocation>
        <location evidence="1">Periplasm</location>
    </subcellularLocation>
</comment>
<dbReference type="EMBL" id="JANIAM010000018">
    <property type="protein sequence ID" value="MDD2114156.1"/>
    <property type="molecule type" value="Genomic_DNA"/>
</dbReference>
<keyword evidence="7" id="KW-0012">Acyltransferase</keyword>
<keyword evidence="5" id="KW-0574">Periplasm</keyword>
<comment type="caution">
    <text evidence="9">The sequence shown here is derived from an EMBL/GenBank/DDBJ whole genome shotgun (WGS) entry which is preliminary data.</text>
</comment>
<keyword evidence="4" id="KW-0732">Signal</keyword>
<dbReference type="InterPro" id="IPR031811">
    <property type="entry name" value="ALGX/ALGJ_SGNH-like"/>
</dbReference>
<dbReference type="Proteomes" id="UP001150728">
    <property type="component" value="Unassembled WGS sequence"/>
</dbReference>
<accession>A0A9X4HYX7</accession>
<feature type="domain" description="AlgX/AlgJ SGNH hydrolase-like" evidence="8">
    <location>
        <begin position="71"/>
        <end position="259"/>
    </location>
</feature>
<gene>
    <name evidence="9" type="ORF">NP554_20455</name>
</gene>
<evidence type="ECO:0000313" key="10">
    <source>
        <dbReference type="Proteomes" id="UP001150728"/>
    </source>
</evidence>
<name>A0A9X4HYX7_9PSED</name>
<evidence type="ECO:0000256" key="2">
    <source>
        <dbReference type="ARBA" id="ARBA00005182"/>
    </source>
</evidence>
<organism evidence="9 10">
    <name type="scientific">Pseudomonas asiatica</name>
    <dbReference type="NCBI Taxonomy" id="2219225"/>
    <lineage>
        <taxon>Bacteria</taxon>
        <taxon>Pseudomonadati</taxon>
        <taxon>Pseudomonadota</taxon>
        <taxon>Gammaproteobacteria</taxon>
        <taxon>Pseudomonadales</taxon>
        <taxon>Pseudomonadaceae</taxon>
        <taxon>Pseudomonas</taxon>
    </lineage>
</organism>
<dbReference type="RefSeq" id="WP_274120623.1">
    <property type="nucleotide sequence ID" value="NZ_JANIAM010000018.1"/>
</dbReference>
<dbReference type="AlphaFoldDB" id="A0A9X4HYX7"/>
<reference evidence="9" key="1">
    <citation type="submission" date="2022-07" db="EMBL/GenBank/DDBJ databases">
        <title>Multi-strain Analysis of Pseudomonas putida Reveals Metabolic and Genetic Diversity.</title>
        <authorList>
            <person name="Monk J.M."/>
        </authorList>
    </citation>
    <scope>NUCLEOTIDE SEQUENCE</scope>
    <source>
        <strain evidence="9">17633</strain>
    </source>
</reference>
<evidence type="ECO:0000256" key="3">
    <source>
        <dbReference type="ARBA" id="ARBA00022679"/>
    </source>
</evidence>
<keyword evidence="3" id="KW-0808">Transferase</keyword>
<evidence type="ECO:0000256" key="6">
    <source>
        <dbReference type="ARBA" id="ARBA00022841"/>
    </source>
</evidence>
<sequence length="367" mass="41293">MKKYTYSFLLLTLVGLCIVPAINLTNRGVTAIVAGNSPLKIWQNLFNMDFALPHIGRIYYQAGVSLDPKSVIIGKSGWFFLGDQYNSTISVKRRTPTDIDENLAKNIITNSKEWESWFLSNGVKAYKIVIGPDKDSVYPEYLPYWAKPANFTITDLISSMDSGGIILYPKREIISSKPQFAAPLYFKTDTHWNIAGASIAFEQLMQSLSKSDKSLKWPAPTTMNDIILNERTGGDLSKFQRISEFIEDQKPDLIEPTYSQASIRLTEFGSGKLIPAAPNADVANVKIPTVVTSDKAINKMRVLWLRDSFGSAMAPFMAETFYETLQVHTTISTPDLVKKLTKSFKPDFVVMTTVERMARRDFLLRQP</sequence>
<dbReference type="GO" id="GO:0016746">
    <property type="term" value="F:acyltransferase activity"/>
    <property type="evidence" value="ECO:0007669"/>
    <property type="project" value="UniProtKB-KW"/>
</dbReference>
<evidence type="ECO:0000256" key="1">
    <source>
        <dbReference type="ARBA" id="ARBA00004418"/>
    </source>
</evidence>
<dbReference type="GO" id="GO:0042121">
    <property type="term" value="P:alginic acid biosynthetic process"/>
    <property type="evidence" value="ECO:0007669"/>
    <property type="project" value="UniProtKB-KW"/>
</dbReference>
<evidence type="ECO:0000256" key="7">
    <source>
        <dbReference type="ARBA" id="ARBA00023315"/>
    </source>
</evidence>
<evidence type="ECO:0000256" key="5">
    <source>
        <dbReference type="ARBA" id="ARBA00022764"/>
    </source>
</evidence>
<dbReference type="Pfam" id="PF16822">
    <property type="entry name" value="ALGX"/>
    <property type="match status" value="1"/>
</dbReference>
<evidence type="ECO:0000256" key="4">
    <source>
        <dbReference type="ARBA" id="ARBA00022729"/>
    </source>
</evidence>
<evidence type="ECO:0000259" key="8">
    <source>
        <dbReference type="Pfam" id="PF16822"/>
    </source>
</evidence>
<evidence type="ECO:0000313" key="9">
    <source>
        <dbReference type="EMBL" id="MDD2114156.1"/>
    </source>
</evidence>
<dbReference type="GO" id="GO:0042597">
    <property type="term" value="C:periplasmic space"/>
    <property type="evidence" value="ECO:0007669"/>
    <property type="project" value="UniProtKB-SubCell"/>
</dbReference>